<sequence length="424" mass="49251">MANAKMKPKFKAVTPKLKLFRANDPQLSVFMWGINYTITGLEHVKVPVMLMPDDFKAFSKVKVDNHMFNKDIMPSHYKVKEYCPLVFRNLRERFDIDDHDYMNSLTNKQPVEIDSPGRSGARMFMSHDKKYFIKSLVTEEVEQMHHILKQYHQYIVEVHAHTLLCLFTFMLHYYVYIVEVHAHTLLPHYLGMYRITVNDVEHYLIIMRNVFSPRLTIHKKYDLKGSTVDRHASDKEKSKDLPTYKDNDFIRDEAVLFLGKDTKDKLMTTITKDAEFLASLHLMDYSLIVGIHDCDKAEMESAEMVQRAKEGEEDSNEEENGYDDDQNGMGGVPTPPDSPQLIQAPFNGDIDNTIERFAMKCSDDCPRREIYFLAMIDILTKYGVKKRTAQAAKTMKHGANAEISTVKPEQYARRFLDFVSKCIE</sequence>
<dbReference type="SMART" id="SM00330">
    <property type="entry name" value="PIPKc"/>
    <property type="match status" value="1"/>
</dbReference>
<evidence type="ECO:0000256" key="9">
    <source>
        <dbReference type="ARBA" id="ARBA00036698"/>
    </source>
</evidence>
<evidence type="ECO:0000313" key="16">
    <source>
        <dbReference type="Proteomes" id="UP000683360"/>
    </source>
</evidence>
<dbReference type="InterPro" id="IPR002498">
    <property type="entry name" value="PInositol-4-P-4/5-kinase_core"/>
</dbReference>
<evidence type="ECO:0000256" key="13">
    <source>
        <dbReference type="SAM" id="MobiDB-lite"/>
    </source>
</evidence>
<evidence type="ECO:0000256" key="3">
    <source>
        <dbReference type="ARBA" id="ARBA00022679"/>
    </source>
</evidence>
<evidence type="ECO:0000256" key="11">
    <source>
        <dbReference type="ARBA" id="ARBA00039039"/>
    </source>
</evidence>
<organism evidence="15 16">
    <name type="scientific">Mytilus edulis</name>
    <name type="common">Blue mussel</name>
    <dbReference type="NCBI Taxonomy" id="6550"/>
    <lineage>
        <taxon>Eukaryota</taxon>
        <taxon>Metazoa</taxon>
        <taxon>Spiralia</taxon>
        <taxon>Lophotrochozoa</taxon>
        <taxon>Mollusca</taxon>
        <taxon>Bivalvia</taxon>
        <taxon>Autobranchia</taxon>
        <taxon>Pteriomorphia</taxon>
        <taxon>Mytilida</taxon>
        <taxon>Mytiloidea</taxon>
        <taxon>Mytilidae</taxon>
        <taxon>Mytilinae</taxon>
        <taxon>Mytilus</taxon>
    </lineage>
</organism>
<comment type="caution">
    <text evidence="15">The sequence shown here is derived from an EMBL/GenBank/DDBJ whole genome shotgun (WGS) entry which is preliminary data.</text>
</comment>
<dbReference type="InterPro" id="IPR027484">
    <property type="entry name" value="PInositol-4-P-5-kinase_N"/>
</dbReference>
<accession>A0A8S3UTM7</accession>
<dbReference type="PROSITE" id="PS51455">
    <property type="entry name" value="PIPK"/>
    <property type="match status" value="1"/>
</dbReference>
<protein>
    <recommendedName>
        <fullName evidence="11">1-phosphatidylinositol-5-phosphate 4-kinase</fullName>
        <ecNumber evidence="11">2.7.1.149</ecNumber>
    </recommendedName>
</protein>
<evidence type="ECO:0000256" key="12">
    <source>
        <dbReference type="PROSITE-ProRule" id="PRU00781"/>
    </source>
</evidence>
<dbReference type="OrthoDB" id="20783at2759"/>
<feature type="domain" description="PIPK" evidence="14">
    <location>
        <begin position="22"/>
        <end position="423"/>
    </location>
</feature>
<evidence type="ECO:0000256" key="7">
    <source>
        <dbReference type="ARBA" id="ARBA00023098"/>
    </source>
</evidence>
<dbReference type="GO" id="GO:0046854">
    <property type="term" value="P:phosphatidylinositol phosphate biosynthetic process"/>
    <property type="evidence" value="ECO:0007669"/>
    <property type="project" value="TreeGrafter"/>
</dbReference>
<evidence type="ECO:0000313" key="15">
    <source>
        <dbReference type="EMBL" id="CAG2247396.1"/>
    </source>
</evidence>
<keyword evidence="3 12" id="KW-0808">Transferase</keyword>
<keyword evidence="6 12" id="KW-0067">ATP-binding</keyword>
<evidence type="ECO:0000256" key="1">
    <source>
        <dbReference type="ARBA" id="ARBA00004496"/>
    </source>
</evidence>
<dbReference type="Proteomes" id="UP000683360">
    <property type="component" value="Unassembled WGS sequence"/>
</dbReference>
<dbReference type="GO" id="GO:0016308">
    <property type="term" value="F:1-phosphatidylinositol-4-phosphate 5-kinase activity"/>
    <property type="evidence" value="ECO:0007669"/>
    <property type="project" value="TreeGrafter"/>
</dbReference>
<dbReference type="GO" id="GO:0005737">
    <property type="term" value="C:cytoplasm"/>
    <property type="evidence" value="ECO:0007669"/>
    <property type="project" value="UniProtKB-SubCell"/>
</dbReference>
<evidence type="ECO:0000256" key="6">
    <source>
        <dbReference type="ARBA" id="ARBA00022840"/>
    </source>
</evidence>
<feature type="region of interest" description="Disordered" evidence="13">
    <location>
        <begin position="301"/>
        <end position="337"/>
    </location>
</feature>
<keyword evidence="2" id="KW-0963">Cytoplasm</keyword>
<dbReference type="GO" id="GO:0016309">
    <property type="term" value="F:1-phosphatidylinositol-5-phosphate 4-kinase activity"/>
    <property type="evidence" value="ECO:0007669"/>
    <property type="project" value="UniProtKB-EC"/>
</dbReference>
<dbReference type="Pfam" id="PF01504">
    <property type="entry name" value="PIP5K"/>
    <property type="match status" value="1"/>
</dbReference>
<reference evidence="15" key="1">
    <citation type="submission" date="2021-03" db="EMBL/GenBank/DDBJ databases">
        <authorList>
            <person name="Bekaert M."/>
        </authorList>
    </citation>
    <scope>NUCLEOTIDE SEQUENCE</scope>
</reference>
<dbReference type="InterPro" id="IPR023610">
    <property type="entry name" value="PInositol-4/5-P-5/4-kinase"/>
</dbReference>
<evidence type="ECO:0000256" key="10">
    <source>
        <dbReference type="ARBA" id="ARBA00036950"/>
    </source>
</evidence>
<dbReference type="Gene3D" id="3.30.810.10">
    <property type="entry name" value="2-Layer Sandwich"/>
    <property type="match status" value="1"/>
</dbReference>
<dbReference type="GO" id="GO:0005886">
    <property type="term" value="C:plasma membrane"/>
    <property type="evidence" value="ECO:0007669"/>
    <property type="project" value="TreeGrafter"/>
</dbReference>
<comment type="catalytic activity">
    <reaction evidence="10">
        <text>1,2-dihexadecanoyl-sn-glycero-3-phospho-(1D-myo-inositol-5-phosphate) + GTP = 1,2-dihexadecanoyl-sn-glycero-3-phospho-(1D-myo-inositol-4,5-bisphosphate) + GDP + H(+)</text>
        <dbReference type="Rhea" id="RHEA:55964"/>
        <dbReference type="ChEBI" id="CHEBI:15378"/>
        <dbReference type="ChEBI" id="CHEBI:37565"/>
        <dbReference type="ChEBI" id="CHEBI:58189"/>
        <dbReference type="ChEBI" id="CHEBI:83423"/>
        <dbReference type="ChEBI" id="CHEBI:84968"/>
    </reaction>
    <physiologicalReaction direction="left-to-right" evidence="10">
        <dbReference type="Rhea" id="RHEA:55965"/>
    </physiologicalReaction>
</comment>
<proteinExistence type="predicted"/>
<keyword evidence="5 12" id="KW-0418">Kinase</keyword>
<keyword evidence="7" id="KW-0443">Lipid metabolism</keyword>
<dbReference type="CDD" id="cd17305">
    <property type="entry name" value="PIPKc_PIP5KII"/>
    <property type="match status" value="1"/>
</dbReference>
<dbReference type="InterPro" id="IPR027483">
    <property type="entry name" value="PInositol-4-P-4/5-kinase_C_sf"/>
</dbReference>
<dbReference type="PANTHER" id="PTHR23086">
    <property type="entry name" value="PHOSPHATIDYLINOSITOL-4-PHOSPHATE 5-KINASE"/>
    <property type="match status" value="1"/>
</dbReference>
<feature type="compositionally biased region" description="Acidic residues" evidence="13">
    <location>
        <begin position="311"/>
        <end position="326"/>
    </location>
</feature>
<dbReference type="AlphaFoldDB" id="A0A8S3UTM7"/>
<evidence type="ECO:0000259" key="14">
    <source>
        <dbReference type="PROSITE" id="PS51455"/>
    </source>
</evidence>
<comment type="catalytic activity">
    <reaction evidence="8">
        <text>1,2-dihexadecanoyl-sn-glycero-3-phospho-(1D-myo-inositol-5-phosphate) + ATP = 1,2-dihexadecanoyl-sn-glycero-3-phospho-(1D-myo-inositol-4,5-bisphosphate) + ADP + H(+)</text>
        <dbReference type="Rhea" id="RHEA:55992"/>
        <dbReference type="ChEBI" id="CHEBI:15378"/>
        <dbReference type="ChEBI" id="CHEBI:30616"/>
        <dbReference type="ChEBI" id="CHEBI:83423"/>
        <dbReference type="ChEBI" id="CHEBI:84968"/>
        <dbReference type="ChEBI" id="CHEBI:456216"/>
    </reaction>
    <physiologicalReaction direction="left-to-right" evidence="8">
        <dbReference type="Rhea" id="RHEA:55993"/>
    </physiologicalReaction>
</comment>
<dbReference type="SUPFAM" id="SSF56104">
    <property type="entry name" value="SAICAR synthase-like"/>
    <property type="match status" value="2"/>
</dbReference>
<comment type="catalytic activity">
    <reaction evidence="9">
        <text>a 1,2-diacyl-sn-glycero-3-phospho-(1D-myo-inositol-5-phosphate) + ATP = a 1,2-diacyl-sn-glycero-3-phospho-(1D-myo-inositol-4,5-bisphosphate) + ADP + H(+)</text>
        <dbReference type="Rhea" id="RHEA:12280"/>
        <dbReference type="ChEBI" id="CHEBI:15378"/>
        <dbReference type="ChEBI" id="CHEBI:30616"/>
        <dbReference type="ChEBI" id="CHEBI:57795"/>
        <dbReference type="ChEBI" id="CHEBI:58456"/>
        <dbReference type="ChEBI" id="CHEBI:456216"/>
        <dbReference type="EC" id="2.7.1.149"/>
    </reaction>
    <physiologicalReaction direction="left-to-right" evidence="9">
        <dbReference type="Rhea" id="RHEA:12281"/>
    </physiologicalReaction>
</comment>
<comment type="subcellular location">
    <subcellularLocation>
        <location evidence="1">Cytoplasm</location>
    </subcellularLocation>
</comment>
<dbReference type="GO" id="GO:0005524">
    <property type="term" value="F:ATP binding"/>
    <property type="evidence" value="ECO:0007669"/>
    <property type="project" value="UniProtKB-UniRule"/>
</dbReference>
<dbReference type="FunFam" id="3.30.800.10:FF:000002">
    <property type="entry name" value="Phosphatidylinositol 5-phosphate 4-kinase type-2 beta"/>
    <property type="match status" value="1"/>
</dbReference>
<evidence type="ECO:0000256" key="4">
    <source>
        <dbReference type="ARBA" id="ARBA00022741"/>
    </source>
</evidence>
<name>A0A8S3UTM7_MYTED</name>
<evidence type="ECO:0000256" key="2">
    <source>
        <dbReference type="ARBA" id="ARBA00022490"/>
    </source>
</evidence>
<dbReference type="Gene3D" id="3.30.800.10">
    <property type="entry name" value="Phosphatidylinositol Phosphate Kinase II Beta"/>
    <property type="match status" value="2"/>
</dbReference>
<dbReference type="EC" id="2.7.1.149" evidence="11"/>
<evidence type="ECO:0000256" key="5">
    <source>
        <dbReference type="ARBA" id="ARBA00022777"/>
    </source>
</evidence>
<keyword evidence="4 12" id="KW-0547">Nucleotide-binding</keyword>
<gene>
    <name evidence="15" type="ORF">MEDL_59302</name>
</gene>
<dbReference type="EMBL" id="CAJPWZ010002902">
    <property type="protein sequence ID" value="CAG2247396.1"/>
    <property type="molecule type" value="Genomic_DNA"/>
</dbReference>
<keyword evidence="16" id="KW-1185">Reference proteome</keyword>
<evidence type="ECO:0000256" key="8">
    <source>
        <dbReference type="ARBA" id="ARBA00036478"/>
    </source>
</evidence>
<dbReference type="PANTHER" id="PTHR23086:SF8">
    <property type="entry name" value="PHOSPHATIDYLINOSITOL 5-PHOSPHATE 4-KINASE, ISOFORM A"/>
    <property type="match status" value="1"/>
</dbReference>